<evidence type="ECO:0000256" key="1">
    <source>
        <dbReference type="SAM" id="MobiDB-lite"/>
    </source>
</evidence>
<protein>
    <submittedName>
        <fullName evidence="2">Uncharacterized protein</fullName>
    </submittedName>
</protein>
<reference evidence="2 4" key="1">
    <citation type="submission" date="2022-05" db="EMBL/GenBank/DDBJ databases">
        <authorList>
            <consortium name="Genoscope - CEA"/>
            <person name="William W."/>
        </authorList>
    </citation>
    <scope>NUCLEOTIDE SEQUENCE [LARGE SCALE GENOMIC DNA]</scope>
</reference>
<dbReference type="EMBL" id="CALNXI010000198">
    <property type="protein sequence ID" value="CAH3021879.1"/>
    <property type="molecule type" value="Genomic_DNA"/>
</dbReference>
<keyword evidence="4" id="KW-1185">Reference proteome</keyword>
<evidence type="ECO:0000313" key="2">
    <source>
        <dbReference type="EMBL" id="CAH3021879.1"/>
    </source>
</evidence>
<name>A0ABN8M0J0_9CNID</name>
<sequence>MRGRWRYVGDPSAKDPVEDDNEMDQSSFNGDEQLCAGSIRDDIMDHLS</sequence>
<dbReference type="Proteomes" id="UP001159427">
    <property type="component" value="Unassembled WGS sequence"/>
</dbReference>
<feature type="region of interest" description="Disordered" evidence="1">
    <location>
        <begin position="1"/>
        <end position="48"/>
    </location>
</feature>
<accession>A0ABN8M0J0</accession>
<comment type="caution">
    <text evidence="2">The sequence shown here is derived from an EMBL/GenBank/DDBJ whole genome shotgun (WGS) entry which is preliminary data.</text>
</comment>
<proteinExistence type="predicted"/>
<gene>
    <name evidence="2" type="ORF">PEVE_00013113</name>
    <name evidence="3" type="ORF">PEVE_00013114</name>
</gene>
<feature type="compositionally biased region" description="Basic and acidic residues" evidence="1">
    <location>
        <begin position="39"/>
        <end position="48"/>
    </location>
</feature>
<dbReference type="EMBL" id="CALNXI010000198">
    <property type="protein sequence ID" value="CAH3021880.1"/>
    <property type="molecule type" value="Genomic_DNA"/>
</dbReference>
<evidence type="ECO:0000313" key="3">
    <source>
        <dbReference type="EMBL" id="CAH3021880.1"/>
    </source>
</evidence>
<evidence type="ECO:0000313" key="4">
    <source>
        <dbReference type="Proteomes" id="UP001159427"/>
    </source>
</evidence>
<organism evidence="2 4">
    <name type="scientific">Porites evermanni</name>
    <dbReference type="NCBI Taxonomy" id="104178"/>
    <lineage>
        <taxon>Eukaryota</taxon>
        <taxon>Metazoa</taxon>
        <taxon>Cnidaria</taxon>
        <taxon>Anthozoa</taxon>
        <taxon>Hexacorallia</taxon>
        <taxon>Scleractinia</taxon>
        <taxon>Fungiina</taxon>
        <taxon>Poritidae</taxon>
        <taxon>Porites</taxon>
    </lineage>
</organism>